<comment type="caution">
    <text evidence="2">The sequence shown here is derived from an EMBL/GenBank/DDBJ whole genome shotgun (WGS) entry which is preliminary data.</text>
</comment>
<proteinExistence type="predicted"/>
<dbReference type="EMBL" id="BMOY01000017">
    <property type="protein sequence ID" value="GGJ05502.1"/>
    <property type="molecule type" value="Genomic_DNA"/>
</dbReference>
<feature type="compositionally biased region" description="Polar residues" evidence="1">
    <location>
        <begin position="53"/>
        <end position="66"/>
    </location>
</feature>
<feature type="region of interest" description="Disordered" evidence="1">
    <location>
        <begin position="1"/>
        <end position="23"/>
    </location>
</feature>
<organism evidence="2 3">
    <name type="scientific">Alicyclobacillus cellulosilyticus</name>
    <dbReference type="NCBI Taxonomy" id="1003997"/>
    <lineage>
        <taxon>Bacteria</taxon>
        <taxon>Bacillati</taxon>
        <taxon>Bacillota</taxon>
        <taxon>Bacilli</taxon>
        <taxon>Bacillales</taxon>
        <taxon>Alicyclobacillaceae</taxon>
        <taxon>Alicyclobacillus</taxon>
    </lineage>
</organism>
<feature type="region of interest" description="Disordered" evidence="1">
    <location>
        <begin position="46"/>
        <end position="66"/>
    </location>
</feature>
<name>A0A917NJL2_9BACL</name>
<dbReference type="AlphaFoldDB" id="A0A917NJL2"/>
<sequence>MNATQPAAAHPASPRQTSAQPGVLVRAKPRLLAVAHAIPARMNALRRPVRSDQMPSGTRNSICVNP</sequence>
<accession>A0A917NJL2</accession>
<evidence type="ECO:0000313" key="3">
    <source>
        <dbReference type="Proteomes" id="UP000637695"/>
    </source>
</evidence>
<reference evidence="2" key="2">
    <citation type="submission" date="2020-09" db="EMBL/GenBank/DDBJ databases">
        <authorList>
            <person name="Sun Q."/>
            <person name="Ohkuma M."/>
        </authorList>
    </citation>
    <scope>NUCLEOTIDE SEQUENCE</scope>
    <source>
        <strain evidence="2">JCM 18487</strain>
    </source>
</reference>
<reference evidence="2" key="1">
    <citation type="journal article" date="2014" name="Int. J. Syst. Evol. Microbiol.">
        <title>Complete genome sequence of Corynebacterium casei LMG S-19264T (=DSM 44701T), isolated from a smear-ripened cheese.</title>
        <authorList>
            <consortium name="US DOE Joint Genome Institute (JGI-PGF)"/>
            <person name="Walter F."/>
            <person name="Albersmeier A."/>
            <person name="Kalinowski J."/>
            <person name="Ruckert C."/>
        </authorList>
    </citation>
    <scope>NUCLEOTIDE SEQUENCE</scope>
    <source>
        <strain evidence="2">JCM 18487</strain>
    </source>
</reference>
<keyword evidence="3" id="KW-1185">Reference proteome</keyword>
<protein>
    <submittedName>
        <fullName evidence="2">Uncharacterized protein</fullName>
    </submittedName>
</protein>
<evidence type="ECO:0000313" key="2">
    <source>
        <dbReference type="EMBL" id="GGJ05502.1"/>
    </source>
</evidence>
<evidence type="ECO:0000256" key="1">
    <source>
        <dbReference type="SAM" id="MobiDB-lite"/>
    </source>
</evidence>
<gene>
    <name evidence="2" type="ORF">GCM10010885_13300</name>
</gene>
<dbReference type="Proteomes" id="UP000637695">
    <property type="component" value="Unassembled WGS sequence"/>
</dbReference>